<dbReference type="InterPro" id="IPR011060">
    <property type="entry name" value="RibuloseP-bd_barrel"/>
</dbReference>
<sequence>MKHSELIVMLTYNDCTVENAAQIFEQCKESKAKFWGFKEKSLPPAEMKELFKLMKSCGKTTFLEVVEYDEKAGLEGAKLALECGCDILMGTVFYDSINDFCQKNKLKYMPFVGKISERPSILEGEIPEIIAQAQSYIDKGVFGCDLLAYRYTQDAPTLIKEFLNQIKEPVCIAGSIDSYQKLDQVKEAQPWAFTIGSAFFDRAFGQDFHQQINTVCEYMN</sequence>
<dbReference type="RefSeq" id="WP_074485244.1">
    <property type="nucleotide sequence ID" value="NZ_FMXP01000005.1"/>
</dbReference>
<gene>
    <name evidence="1" type="ORF">SAMN02910293_00461</name>
</gene>
<dbReference type="STRING" id="439219.SAMN02910293_00461"/>
<evidence type="ECO:0000313" key="1">
    <source>
        <dbReference type="EMBL" id="SDB09146.1"/>
    </source>
</evidence>
<protein>
    <recommendedName>
        <fullName evidence="3">4-hydroxythreonine-4-phosphate dehydrogenase</fullName>
    </recommendedName>
</protein>
<reference evidence="1 2" key="1">
    <citation type="submission" date="2016-10" db="EMBL/GenBank/DDBJ databases">
        <authorList>
            <person name="de Groot N.N."/>
        </authorList>
    </citation>
    <scope>NUCLEOTIDE SEQUENCE [LARGE SCALE GENOMIC DNA]</scope>
    <source>
        <strain evidence="1 2">A-4</strain>
    </source>
</reference>
<dbReference type="EMBL" id="FMXP01000005">
    <property type="protein sequence ID" value="SDB09146.1"/>
    <property type="molecule type" value="Genomic_DNA"/>
</dbReference>
<proteinExistence type="predicted"/>
<accession>A0A1G6AL74</accession>
<organism evidence="1 2">
    <name type="scientific">Streptococcus henryi</name>
    <dbReference type="NCBI Taxonomy" id="439219"/>
    <lineage>
        <taxon>Bacteria</taxon>
        <taxon>Bacillati</taxon>
        <taxon>Bacillota</taxon>
        <taxon>Bacilli</taxon>
        <taxon>Lactobacillales</taxon>
        <taxon>Streptococcaceae</taxon>
        <taxon>Streptococcus</taxon>
    </lineage>
</organism>
<dbReference type="AlphaFoldDB" id="A0A1G6AL74"/>
<evidence type="ECO:0008006" key="3">
    <source>
        <dbReference type="Google" id="ProtNLM"/>
    </source>
</evidence>
<dbReference type="Proteomes" id="UP000182508">
    <property type="component" value="Unassembled WGS sequence"/>
</dbReference>
<dbReference type="SUPFAM" id="SSF51366">
    <property type="entry name" value="Ribulose-phoshate binding barrel"/>
    <property type="match status" value="1"/>
</dbReference>
<evidence type="ECO:0000313" key="2">
    <source>
        <dbReference type="Proteomes" id="UP000182508"/>
    </source>
</evidence>
<name>A0A1G6AL74_9STRE</name>
<keyword evidence="2" id="KW-1185">Reference proteome</keyword>
<dbReference type="eggNOG" id="COG2070">
    <property type="taxonomic scope" value="Bacteria"/>
</dbReference>